<feature type="transmembrane region" description="Helical" evidence="7">
    <location>
        <begin position="279"/>
        <end position="299"/>
    </location>
</feature>
<comment type="subcellular location">
    <subcellularLocation>
        <location evidence="1">Membrane</location>
        <topology evidence="1">Multi-pass membrane protein</topology>
    </subcellularLocation>
</comment>
<dbReference type="Proteomes" id="UP000294003">
    <property type="component" value="Unassembled WGS sequence"/>
</dbReference>
<feature type="transmembrane region" description="Helical" evidence="7">
    <location>
        <begin position="28"/>
        <end position="47"/>
    </location>
</feature>
<feature type="transmembrane region" description="Helical" evidence="7">
    <location>
        <begin position="237"/>
        <end position="259"/>
    </location>
</feature>
<evidence type="ECO:0000256" key="7">
    <source>
        <dbReference type="SAM" id="Phobius"/>
    </source>
</evidence>
<comment type="caution">
    <text evidence="9">The sequence shown here is derived from an EMBL/GenBank/DDBJ whole genome shotgun (WGS) entry which is preliminary data.</text>
</comment>
<evidence type="ECO:0000256" key="4">
    <source>
        <dbReference type="ARBA" id="ARBA00023136"/>
    </source>
</evidence>
<organism evidence="9 10">
    <name type="scientific">Monosporascus cannonballus</name>
    <dbReference type="NCBI Taxonomy" id="155416"/>
    <lineage>
        <taxon>Eukaryota</taxon>
        <taxon>Fungi</taxon>
        <taxon>Dikarya</taxon>
        <taxon>Ascomycota</taxon>
        <taxon>Pezizomycotina</taxon>
        <taxon>Sordariomycetes</taxon>
        <taxon>Xylariomycetidae</taxon>
        <taxon>Xylariales</taxon>
        <taxon>Xylariales incertae sedis</taxon>
        <taxon>Monosporascus</taxon>
    </lineage>
</organism>
<dbReference type="InterPro" id="IPR049326">
    <property type="entry name" value="Rhodopsin_dom_fungi"/>
</dbReference>
<evidence type="ECO:0000256" key="3">
    <source>
        <dbReference type="ARBA" id="ARBA00022989"/>
    </source>
</evidence>
<proteinExistence type="inferred from homology"/>
<evidence type="ECO:0000313" key="10">
    <source>
        <dbReference type="Proteomes" id="UP000294003"/>
    </source>
</evidence>
<feature type="domain" description="Rhodopsin" evidence="8">
    <location>
        <begin position="43"/>
        <end position="296"/>
    </location>
</feature>
<evidence type="ECO:0000256" key="2">
    <source>
        <dbReference type="ARBA" id="ARBA00022692"/>
    </source>
</evidence>
<feature type="transmembrane region" description="Helical" evidence="7">
    <location>
        <begin position="162"/>
        <end position="183"/>
    </location>
</feature>
<keyword evidence="4 7" id="KW-0472">Membrane</keyword>
<evidence type="ECO:0000256" key="6">
    <source>
        <dbReference type="SAM" id="MobiDB-lite"/>
    </source>
</evidence>
<dbReference type="Pfam" id="PF20684">
    <property type="entry name" value="Fung_rhodopsin"/>
    <property type="match status" value="1"/>
</dbReference>
<feature type="transmembrane region" description="Helical" evidence="7">
    <location>
        <begin position="59"/>
        <end position="79"/>
    </location>
</feature>
<sequence>MSDAAPLDPVAEAAAIEAVLAAARTFNITLWTLYAFGVLVTALRTYARVKAVGWKHFEADDYLVWVAVLLYSTQSTMGYEVGNLAHGLANNGMTDAQRGALSPSDQEYDMRIIGSKIQVAGWSCYSTLMAVLKFAMLFFYLRLTQYGLSRRYRMRVHIGFALVLAGYLASIAAVLLACMPFHHYWQINPDPGNFCQAAVSRPIIWASFAANISSDIYLILIPLPLLWGSRLRLVEKIASTLVLGAGIFVLVCATLKTVFVIVDDVNGAELAGAWGTREAFVAVVTTNLPMVFPLLKIWLRPLLGSSRRTTDKQYRTPEGFRTIGGSGGDGLRSHGRRGTHGTKGSNPLTNESFIESEERIVNDIKLQSMNAAAFTAQGNQNNNKGIMVLTEFNISEGRSSQYEQNVTRIHESV</sequence>
<evidence type="ECO:0000313" key="9">
    <source>
        <dbReference type="EMBL" id="RYO83845.1"/>
    </source>
</evidence>
<feature type="transmembrane region" description="Helical" evidence="7">
    <location>
        <begin position="119"/>
        <end position="141"/>
    </location>
</feature>
<feature type="region of interest" description="Disordered" evidence="6">
    <location>
        <begin position="316"/>
        <end position="352"/>
    </location>
</feature>
<protein>
    <recommendedName>
        <fullName evidence="8">Rhodopsin domain-containing protein</fullName>
    </recommendedName>
</protein>
<gene>
    <name evidence="9" type="ORF">DL762_005951</name>
</gene>
<name>A0ABY0H3W7_9PEZI</name>
<dbReference type="InterPro" id="IPR052337">
    <property type="entry name" value="SAT4-like"/>
</dbReference>
<feature type="transmembrane region" description="Helical" evidence="7">
    <location>
        <begin position="203"/>
        <end position="225"/>
    </location>
</feature>
<evidence type="ECO:0000259" key="8">
    <source>
        <dbReference type="Pfam" id="PF20684"/>
    </source>
</evidence>
<keyword evidence="10" id="KW-1185">Reference proteome</keyword>
<dbReference type="EMBL" id="QJNS01000179">
    <property type="protein sequence ID" value="RYO83845.1"/>
    <property type="molecule type" value="Genomic_DNA"/>
</dbReference>
<dbReference type="PANTHER" id="PTHR33048:SF105">
    <property type="match status" value="1"/>
</dbReference>
<keyword evidence="2 7" id="KW-0812">Transmembrane</keyword>
<dbReference type="PANTHER" id="PTHR33048">
    <property type="entry name" value="PTH11-LIKE INTEGRAL MEMBRANE PROTEIN (AFU_ORTHOLOGUE AFUA_5G11245)"/>
    <property type="match status" value="1"/>
</dbReference>
<keyword evidence="3 7" id="KW-1133">Transmembrane helix</keyword>
<comment type="similarity">
    <text evidence="5">Belongs to the SAT4 family.</text>
</comment>
<evidence type="ECO:0000256" key="1">
    <source>
        <dbReference type="ARBA" id="ARBA00004141"/>
    </source>
</evidence>
<feature type="compositionally biased region" description="Polar residues" evidence="6">
    <location>
        <begin position="342"/>
        <end position="352"/>
    </location>
</feature>
<evidence type="ECO:0000256" key="5">
    <source>
        <dbReference type="ARBA" id="ARBA00038359"/>
    </source>
</evidence>
<accession>A0ABY0H3W7</accession>
<reference evidence="9 10" key="1">
    <citation type="submission" date="2018-06" db="EMBL/GenBank/DDBJ databases">
        <title>Complete Genomes of Monosporascus.</title>
        <authorList>
            <person name="Robinson A.J."/>
            <person name="Natvig D.O."/>
        </authorList>
    </citation>
    <scope>NUCLEOTIDE SEQUENCE [LARGE SCALE GENOMIC DNA]</scope>
    <source>
        <strain evidence="9 10">CBS 609.92</strain>
    </source>
</reference>